<dbReference type="AlphaFoldDB" id="A0A3A1R085"/>
<protein>
    <submittedName>
        <fullName evidence="1">Uncharacterized protein</fullName>
    </submittedName>
</protein>
<evidence type="ECO:0000313" key="1">
    <source>
        <dbReference type="EMBL" id="RIW32289.1"/>
    </source>
</evidence>
<name>A0A3A1R085_9BACI</name>
<accession>A0A3A1R085</accession>
<evidence type="ECO:0000313" key="2">
    <source>
        <dbReference type="Proteomes" id="UP000265801"/>
    </source>
</evidence>
<keyword evidence="2" id="KW-1185">Reference proteome</keyword>
<reference evidence="1 2" key="1">
    <citation type="submission" date="2018-09" db="EMBL/GenBank/DDBJ databases">
        <title>Bacillus saliacetes sp. nov., isolated from Thai shrimp paste (Ka-pi).</title>
        <authorList>
            <person name="Daroonpunt R."/>
            <person name="Tanasupawat S."/>
            <person name="Yiamsombut S."/>
        </authorList>
    </citation>
    <scope>NUCLEOTIDE SEQUENCE [LARGE SCALE GENOMIC DNA]</scope>
    <source>
        <strain evidence="1 2">SKP7-4</strain>
    </source>
</reference>
<organism evidence="1 2">
    <name type="scientific">Bacillus salacetis</name>
    <dbReference type="NCBI Taxonomy" id="2315464"/>
    <lineage>
        <taxon>Bacteria</taxon>
        <taxon>Bacillati</taxon>
        <taxon>Bacillota</taxon>
        <taxon>Bacilli</taxon>
        <taxon>Bacillales</taxon>
        <taxon>Bacillaceae</taxon>
        <taxon>Bacillus</taxon>
    </lineage>
</organism>
<dbReference type="EMBL" id="QXIR01000018">
    <property type="protein sequence ID" value="RIW32289.1"/>
    <property type="molecule type" value="Genomic_DNA"/>
</dbReference>
<gene>
    <name evidence="1" type="ORF">D3H55_13515</name>
</gene>
<sequence>MTLTLKPENIMRRVSKSFSPGLLIGTLRNASYYQEMSILLQQPSLLLNSPAMKALLYISSQAALLKI</sequence>
<dbReference type="Proteomes" id="UP000265801">
    <property type="component" value="Unassembled WGS sequence"/>
</dbReference>
<proteinExistence type="predicted"/>
<comment type="caution">
    <text evidence="1">The sequence shown here is derived from an EMBL/GenBank/DDBJ whole genome shotgun (WGS) entry which is preliminary data.</text>
</comment>